<dbReference type="SUPFAM" id="SSF68993">
    <property type="entry name" value="FAT domain of focal adhesion kinase"/>
    <property type="match status" value="1"/>
</dbReference>
<dbReference type="AlphaFoldDB" id="A0A3S5A7F3"/>
<dbReference type="GO" id="GO:0005925">
    <property type="term" value="C:focal adhesion"/>
    <property type="evidence" value="ECO:0007669"/>
    <property type="project" value="InterPro"/>
</dbReference>
<accession>A0A3S5A7F3</accession>
<dbReference type="Proteomes" id="UP000784294">
    <property type="component" value="Unassembled WGS sequence"/>
</dbReference>
<protein>
    <submittedName>
        <fullName evidence="2">Uncharacterized protein</fullName>
    </submittedName>
</protein>
<comment type="caution">
    <text evidence="2">The sequence shown here is derived from an EMBL/GenBank/DDBJ whole genome shotgun (WGS) entry which is preliminary data.</text>
</comment>
<feature type="region of interest" description="Disordered" evidence="1">
    <location>
        <begin position="67"/>
        <end position="86"/>
    </location>
</feature>
<dbReference type="GO" id="GO:0007172">
    <property type="term" value="P:signal complex assembly"/>
    <property type="evidence" value="ECO:0007669"/>
    <property type="project" value="InterPro"/>
</dbReference>
<gene>
    <name evidence="2" type="ORF">PXEA_LOCUS2499</name>
</gene>
<evidence type="ECO:0000313" key="2">
    <source>
        <dbReference type="EMBL" id="VEL09059.1"/>
    </source>
</evidence>
<name>A0A3S5A7F3_9PLAT</name>
<dbReference type="InterPro" id="IPR036137">
    <property type="entry name" value="Focal_adhe_kin_target_dom_sf"/>
</dbReference>
<proteinExistence type="predicted"/>
<dbReference type="Gene3D" id="1.20.120.330">
    <property type="entry name" value="Nucleotidyltransferases domain 2"/>
    <property type="match status" value="1"/>
</dbReference>
<sequence length="195" mass="21850">MESHKANISEAKRKGRRRLKNVYLACAYSHRLVAIMRGQKAAPAAYISTMTVFMEEVKRGPRRTLMQTNIDEQPSGDGENNRQDKQSWKAMEKIDPLLKATQTVIKTIAEMAIQLPNTPTTAYIDHVRRMGIAVREVFSQVQKEIVERTREVTVEWKDGHLESVITTQGEIKAELSKAIHLAHLAAAGSNNPSSG</sequence>
<keyword evidence="3" id="KW-1185">Reference proteome</keyword>
<dbReference type="EMBL" id="CAAALY010005372">
    <property type="protein sequence ID" value="VEL09059.1"/>
    <property type="molecule type" value="Genomic_DNA"/>
</dbReference>
<reference evidence="2" key="1">
    <citation type="submission" date="2018-11" db="EMBL/GenBank/DDBJ databases">
        <authorList>
            <consortium name="Pathogen Informatics"/>
        </authorList>
    </citation>
    <scope>NUCLEOTIDE SEQUENCE</scope>
</reference>
<evidence type="ECO:0000313" key="3">
    <source>
        <dbReference type="Proteomes" id="UP000784294"/>
    </source>
</evidence>
<organism evidence="2 3">
    <name type="scientific">Protopolystoma xenopodis</name>
    <dbReference type="NCBI Taxonomy" id="117903"/>
    <lineage>
        <taxon>Eukaryota</taxon>
        <taxon>Metazoa</taxon>
        <taxon>Spiralia</taxon>
        <taxon>Lophotrochozoa</taxon>
        <taxon>Platyhelminthes</taxon>
        <taxon>Monogenea</taxon>
        <taxon>Polyopisthocotylea</taxon>
        <taxon>Polystomatidea</taxon>
        <taxon>Polystomatidae</taxon>
        <taxon>Protopolystoma</taxon>
    </lineage>
</organism>
<evidence type="ECO:0000256" key="1">
    <source>
        <dbReference type="SAM" id="MobiDB-lite"/>
    </source>
</evidence>
<dbReference type="GO" id="GO:0004713">
    <property type="term" value="F:protein tyrosine kinase activity"/>
    <property type="evidence" value="ECO:0007669"/>
    <property type="project" value="InterPro"/>
</dbReference>